<dbReference type="EC" id="5.1.99.7" evidence="4"/>
<dbReference type="NCBIfam" id="TIGR00526">
    <property type="entry name" value="folB_dom"/>
    <property type="match status" value="1"/>
</dbReference>
<dbReference type="GO" id="GO:0005829">
    <property type="term" value="C:cytosol"/>
    <property type="evidence" value="ECO:0007669"/>
    <property type="project" value="TreeGrafter"/>
</dbReference>
<dbReference type="CDD" id="cd00534">
    <property type="entry name" value="DHNA_DHNTPE"/>
    <property type="match status" value="1"/>
</dbReference>
<sequence length="119" mass="13568">MHTAIINIRNLRLRTYIGFNPEELQKQQDVVINAEIHYPADLAVETDSENNAVNYKVITKNMIQHVENGQFKLLERLAGDLLAIASDHPDIQYAKVCVDKPHALRFADSVSITLEEKRD</sequence>
<accession>A4BK60</accession>
<evidence type="ECO:0000256" key="6">
    <source>
        <dbReference type="ARBA" id="ARBA00044306"/>
    </source>
</evidence>
<dbReference type="AlphaFoldDB" id="A4BK60"/>
<comment type="similarity">
    <text evidence="1">Belongs to the DHNA family.</text>
</comment>
<reference evidence="8 9" key="1">
    <citation type="submission" date="2006-02" db="EMBL/GenBank/DDBJ databases">
        <authorList>
            <person name="Pinhassi J."/>
            <person name="Pedros-Alio C."/>
            <person name="Ferriera S."/>
            <person name="Johnson J."/>
            <person name="Kravitz S."/>
            <person name="Halpern A."/>
            <person name="Remington K."/>
            <person name="Beeson K."/>
            <person name="Tran B."/>
            <person name="Rogers Y.-H."/>
            <person name="Friedman R."/>
            <person name="Venter J.C."/>
        </authorList>
    </citation>
    <scope>NUCLEOTIDE SEQUENCE [LARGE SCALE GENOMIC DNA]</scope>
    <source>
        <strain evidence="8 9">MED297</strain>
    </source>
</reference>
<dbReference type="Gene3D" id="3.30.1130.10">
    <property type="match status" value="1"/>
</dbReference>
<evidence type="ECO:0000313" key="9">
    <source>
        <dbReference type="Proteomes" id="UP000005953"/>
    </source>
</evidence>
<dbReference type="SUPFAM" id="SSF55620">
    <property type="entry name" value="Tetrahydrobiopterin biosynthesis enzymes-like"/>
    <property type="match status" value="1"/>
</dbReference>
<dbReference type="PANTHER" id="PTHR42844">
    <property type="entry name" value="DIHYDRONEOPTERIN ALDOLASE 1-RELATED"/>
    <property type="match status" value="1"/>
</dbReference>
<dbReference type="InterPro" id="IPR006156">
    <property type="entry name" value="Dihydroneopterin_aldolase"/>
</dbReference>
<protein>
    <recommendedName>
        <fullName evidence="5">Dihydroneopterin triphosphate 2'-epimerase</fullName>
        <ecNumber evidence="4">5.1.99.7</ecNumber>
    </recommendedName>
    <alternativeName>
        <fullName evidence="6">D-erythro-7,8-dihydroneopterin triphosphate epimerase</fullName>
    </alternativeName>
</protein>
<organism evidence="8 9">
    <name type="scientific">Reinekea blandensis MED297</name>
    <dbReference type="NCBI Taxonomy" id="314283"/>
    <lineage>
        <taxon>Bacteria</taxon>
        <taxon>Pseudomonadati</taxon>
        <taxon>Pseudomonadota</taxon>
        <taxon>Gammaproteobacteria</taxon>
        <taxon>Oceanospirillales</taxon>
        <taxon>Saccharospirillaceae</taxon>
        <taxon>Reinekea</taxon>
    </lineage>
</organism>
<dbReference type="NCBIfam" id="NF008418">
    <property type="entry name" value="PRK11245.1"/>
    <property type="match status" value="1"/>
</dbReference>
<dbReference type="RefSeq" id="WP_008046243.1">
    <property type="nucleotide sequence ID" value="NZ_CH724152.1"/>
</dbReference>
<name>A4BK60_9GAMM</name>
<evidence type="ECO:0000256" key="1">
    <source>
        <dbReference type="ARBA" id="ARBA00005708"/>
    </source>
</evidence>
<feature type="domain" description="Dihydroneopterin aldolase/epimerase" evidence="7">
    <location>
        <begin position="6"/>
        <end position="116"/>
    </location>
</feature>
<dbReference type="HOGENOM" id="CLU_112632_0_0_6"/>
<evidence type="ECO:0000256" key="5">
    <source>
        <dbReference type="ARBA" id="ARBA00044197"/>
    </source>
</evidence>
<dbReference type="GO" id="GO:0008719">
    <property type="term" value="F:dihydroneopterin triphosphate 2'-epimerase activity"/>
    <property type="evidence" value="ECO:0007669"/>
    <property type="project" value="UniProtKB-EC"/>
</dbReference>
<proteinExistence type="inferred from homology"/>
<keyword evidence="2" id="KW-0413">Isomerase</keyword>
<evidence type="ECO:0000313" key="8">
    <source>
        <dbReference type="EMBL" id="EAR07489.1"/>
    </source>
</evidence>
<dbReference type="InterPro" id="IPR006157">
    <property type="entry name" value="FolB_dom"/>
</dbReference>
<dbReference type="Proteomes" id="UP000005953">
    <property type="component" value="Unassembled WGS sequence"/>
</dbReference>
<evidence type="ECO:0000256" key="2">
    <source>
        <dbReference type="ARBA" id="ARBA00023235"/>
    </source>
</evidence>
<dbReference type="PANTHER" id="PTHR42844:SF10">
    <property type="entry name" value="DIHYDRONEOPTERIN TRIPHOSPHATE 2'-EPIMERASE"/>
    <property type="match status" value="1"/>
</dbReference>
<dbReference type="GO" id="GO:0006760">
    <property type="term" value="P:folic acid-containing compound metabolic process"/>
    <property type="evidence" value="ECO:0007669"/>
    <property type="project" value="InterPro"/>
</dbReference>
<comment type="caution">
    <text evidence="8">The sequence shown here is derived from an EMBL/GenBank/DDBJ whole genome shotgun (WGS) entry which is preliminary data.</text>
</comment>
<evidence type="ECO:0000256" key="3">
    <source>
        <dbReference type="ARBA" id="ARBA00043806"/>
    </source>
</evidence>
<dbReference type="InterPro" id="IPR043133">
    <property type="entry name" value="GTP-CH-I_C/QueF"/>
</dbReference>
<evidence type="ECO:0000256" key="4">
    <source>
        <dbReference type="ARBA" id="ARBA00044039"/>
    </source>
</evidence>
<dbReference type="STRING" id="314283.MED297_09621"/>
<gene>
    <name evidence="8" type="ORF">MED297_09621</name>
</gene>
<keyword evidence="9" id="KW-1185">Reference proteome</keyword>
<evidence type="ECO:0000259" key="7">
    <source>
        <dbReference type="SMART" id="SM00905"/>
    </source>
</evidence>
<dbReference type="OrthoDB" id="1121389at2"/>
<comment type="catalytic activity">
    <reaction evidence="3">
        <text>7,8-dihydroneopterin 3'-triphosphate = 7,8-dihydromonapterin 3'-triphosphate</text>
        <dbReference type="Rhea" id="RHEA:28346"/>
        <dbReference type="ChEBI" id="CHEBI:58462"/>
        <dbReference type="ChEBI" id="CHEBI:61186"/>
        <dbReference type="EC" id="5.1.99.7"/>
    </reaction>
</comment>
<dbReference type="EMBL" id="AAOE01000041">
    <property type="protein sequence ID" value="EAR07489.1"/>
    <property type="molecule type" value="Genomic_DNA"/>
</dbReference>
<dbReference type="SMART" id="SM00905">
    <property type="entry name" value="FolB"/>
    <property type="match status" value="1"/>
</dbReference>
<dbReference type="Pfam" id="PF02152">
    <property type="entry name" value="FolB"/>
    <property type="match status" value="1"/>
</dbReference>
<dbReference type="GO" id="GO:0004150">
    <property type="term" value="F:dihydroneopterin aldolase activity"/>
    <property type="evidence" value="ECO:0007669"/>
    <property type="project" value="InterPro"/>
</dbReference>